<accession>A0ABM3LJG3</accession>
<organism evidence="9 10">
    <name type="scientific">Bicyclus anynana</name>
    <name type="common">Squinting bush brown butterfly</name>
    <dbReference type="NCBI Taxonomy" id="110368"/>
    <lineage>
        <taxon>Eukaryota</taxon>
        <taxon>Metazoa</taxon>
        <taxon>Ecdysozoa</taxon>
        <taxon>Arthropoda</taxon>
        <taxon>Hexapoda</taxon>
        <taxon>Insecta</taxon>
        <taxon>Pterygota</taxon>
        <taxon>Neoptera</taxon>
        <taxon>Endopterygota</taxon>
        <taxon>Lepidoptera</taxon>
        <taxon>Glossata</taxon>
        <taxon>Ditrysia</taxon>
        <taxon>Papilionoidea</taxon>
        <taxon>Nymphalidae</taxon>
        <taxon>Satyrinae</taxon>
        <taxon>Satyrini</taxon>
        <taxon>Mycalesina</taxon>
        <taxon>Bicyclus</taxon>
    </lineage>
</organism>
<keyword evidence="5" id="KW-0811">Translocation</keyword>
<dbReference type="Pfam" id="PF10168">
    <property type="entry name" value="Nup88"/>
    <property type="match status" value="1"/>
</dbReference>
<feature type="coiled-coil region" evidence="8">
    <location>
        <begin position="604"/>
        <end position="664"/>
    </location>
</feature>
<dbReference type="PANTHER" id="PTHR13257:SF0">
    <property type="entry name" value="NUCLEAR PORE COMPLEX PROTEIN NUP88"/>
    <property type="match status" value="1"/>
</dbReference>
<dbReference type="RefSeq" id="XP_052739215.1">
    <property type="nucleotide sequence ID" value="XM_052883255.1"/>
</dbReference>
<dbReference type="InterPro" id="IPR037700">
    <property type="entry name" value="NUP88/NUP82"/>
</dbReference>
<keyword evidence="2" id="KW-0813">Transport</keyword>
<gene>
    <name evidence="10" type="primary">LOC112047748</name>
</gene>
<evidence type="ECO:0000313" key="9">
    <source>
        <dbReference type="Proteomes" id="UP001652582"/>
    </source>
</evidence>
<reference evidence="10" key="1">
    <citation type="submission" date="2025-08" db="UniProtKB">
        <authorList>
            <consortium name="RefSeq"/>
        </authorList>
    </citation>
    <scope>IDENTIFICATION</scope>
</reference>
<evidence type="ECO:0000313" key="10">
    <source>
        <dbReference type="RefSeq" id="XP_052739215.1"/>
    </source>
</evidence>
<dbReference type="InterPro" id="IPR036322">
    <property type="entry name" value="WD40_repeat_dom_sf"/>
</dbReference>
<evidence type="ECO:0000256" key="8">
    <source>
        <dbReference type="SAM" id="Coils"/>
    </source>
</evidence>
<evidence type="ECO:0000256" key="3">
    <source>
        <dbReference type="ARBA" id="ARBA00022816"/>
    </source>
</evidence>
<evidence type="ECO:0000256" key="7">
    <source>
        <dbReference type="ARBA" id="ARBA00023242"/>
    </source>
</evidence>
<keyword evidence="4" id="KW-0653">Protein transport</keyword>
<evidence type="ECO:0000256" key="2">
    <source>
        <dbReference type="ARBA" id="ARBA00022448"/>
    </source>
</evidence>
<evidence type="ECO:0000256" key="4">
    <source>
        <dbReference type="ARBA" id="ARBA00022927"/>
    </source>
</evidence>
<dbReference type="PANTHER" id="PTHR13257">
    <property type="entry name" value="NUCLEOPORIN NUP84-RELATED"/>
    <property type="match status" value="1"/>
</dbReference>
<dbReference type="Proteomes" id="UP001652582">
    <property type="component" value="Chromosome 8"/>
</dbReference>
<dbReference type="InterPro" id="IPR019321">
    <property type="entry name" value="Nucleoporin_Nup88"/>
</dbReference>
<proteinExistence type="predicted"/>
<sequence length="668" mass="74802">MDCRLYESKLANHKIFKDIKESLNDVDAKLRNLFVYKDDVLYVWNSVENCLFCVNLNRLEELDENTSYQKLQLVCPPAFAVEHVISSECGGKLCLWGGRGVMVVELPSRWGCGGLFDSGRQTVFCKSYSLDEKFLYLQGEIHRVHWHPKSVTHLLVLVSDNTMRLYNIGLKTGPKLVKVFSIGPKPAGALGQTVLESYGDAAVDFTPTPDSEHLLILSGNGDVYMMHCDIDNKSLHKPKLKGPLAMYPPADDNYGSESCAITALGGVDTPTLVVIASASAVLYHCLLLSNATEMDDDSHALYVVESVELNIVMEEEPTVLQYVCPVHLYLVNRNTYACAHAGGVHTVTLPVLERLSEYAAADEGDTESILQAICSKPSTARYLLRTSGKASPTVGLAVTPPPLRTLLILCASGEFITRTLEPCNLEDQLYKELQLKNPALEQDDINAILKERQKLPFTSIIQEVLERQASQPILKLEKKEEPDPKECLELLTPATVRLRSEYIVRQQRAADVCARKIASLKALSGQYRDWLADLQKEIENVHLQSTLLNNKRALVEISQEDMKYRCSAVVRNLRAGCGSSGEERRLLAELLQHQKRAAALADHVRTLKLHKEHKQHEMKKWQEEYKKKDTVLGKSHSDTIWSVLQQQTTQISSLIEETKLLKDQLGVV</sequence>
<protein>
    <submittedName>
        <fullName evidence="10">Nucleoporin 88 isoform X1</fullName>
    </submittedName>
</protein>
<dbReference type="GeneID" id="112047748"/>
<name>A0ABM3LJG3_BICAN</name>
<keyword evidence="8" id="KW-0175">Coiled coil</keyword>
<keyword evidence="3" id="KW-0509">mRNA transport</keyword>
<keyword evidence="7" id="KW-0539">Nucleus</keyword>
<evidence type="ECO:0000256" key="1">
    <source>
        <dbReference type="ARBA" id="ARBA00004567"/>
    </source>
</evidence>
<evidence type="ECO:0000256" key="6">
    <source>
        <dbReference type="ARBA" id="ARBA00023132"/>
    </source>
</evidence>
<comment type="subcellular location">
    <subcellularLocation>
        <location evidence="1">Nucleus</location>
        <location evidence="1">Nuclear pore complex</location>
    </subcellularLocation>
</comment>
<keyword evidence="9" id="KW-1185">Reference proteome</keyword>
<dbReference type="SUPFAM" id="SSF50978">
    <property type="entry name" value="WD40 repeat-like"/>
    <property type="match status" value="1"/>
</dbReference>
<keyword evidence="6" id="KW-0906">Nuclear pore complex</keyword>
<evidence type="ECO:0000256" key="5">
    <source>
        <dbReference type="ARBA" id="ARBA00023010"/>
    </source>
</evidence>